<evidence type="ECO:0008006" key="14">
    <source>
        <dbReference type="Google" id="ProtNLM"/>
    </source>
</evidence>
<dbReference type="InterPro" id="IPR052070">
    <property type="entry name" value="ESCRT-I_UEV_domain"/>
</dbReference>
<keyword evidence="13" id="KW-1185">Reference proteome</keyword>
<dbReference type="GO" id="GO:0043162">
    <property type="term" value="P:ubiquitin-dependent protein catabolic process via the multivesicular body sorting pathway"/>
    <property type="evidence" value="ECO:0007669"/>
    <property type="project" value="UniProtKB-ARBA"/>
</dbReference>
<dbReference type="STRING" id="329884.A0A4U0X9B9"/>
<evidence type="ECO:0000313" key="13">
    <source>
        <dbReference type="Proteomes" id="UP000309340"/>
    </source>
</evidence>
<dbReference type="PROSITE" id="PS51312">
    <property type="entry name" value="SB"/>
    <property type="match status" value="1"/>
</dbReference>
<evidence type="ECO:0000259" key="10">
    <source>
        <dbReference type="PROSITE" id="PS51312"/>
    </source>
</evidence>
<evidence type="ECO:0000259" key="11">
    <source>
        <dbReference type="PROSITE" id="PS51322"/>
    </source>
</evidence>
<dbReference type="PROSITE" id="PS51322">
    <property type="entry name" value="UEV"/>
    <property type="match status" value="1"/>
</dbReference>
<dbReference type="InterPro" id="IPR037202">
    <property type="entry name" value="ESCRT_assembly_dom"/>
</dbReference>
<evidence type="ECO:0000313" key="12">
    <source>
        <dbReference type="EMBL" id="TKA73212.1"/>
    </source>
</evidence>
<feature type="region of interest" description="Disordered" evidence="9">
    <location>
        <begin position="134"/>
        <end position="248"/>
    </location>
</feature>
<evidence type="ECO:0000256" key="6">
    <source>
        <dbReference type="ARBA" id="ARBA00023054"/>
    </source>
</evidence>
<dbReference type="InterPro" id="IPR017916">
    <property type="entry name" value="SB_dom"/>
</dbReference>
<feature type="coiled-coil region" evidence="8">
    <location>
        <begin position="282"/>
        <end position="313"/>
    </location>
</feature>
<keyword evidence="4" id="KW-0967">Endosome</keyword>
<dbReference type="GO" id="GO:0072666">
    <property type="term" value="P:establishment of protein localization to vacuole"/>
    <property type="evidence" value="ECO:0007669"/>
    <property type="project" value="UniProtKB-ARBA"/>
</dbReference>
<evidence type="ECO:0000256" key="5">
    <source>
        <dbReference type="ARBA" id="ARBA00022927"/>
    </source>
</evidence>
<keyword evidence="3 7" id="KW-0813">Transport</keyword>
<name>A0A4U0X9B9_9PEZI</name>
<dbReference type="PANTHER" id="PTHR23306">
    <property type="entry name" value="TUMOR SUSCEPTIBILITY GENE 101 PROTEIN-RELATED"/>
    <property type="match status" value="1"/>
</dbReference>
<feature type="compositionally biased region" description="Low complexity" evidence="9">
    <location>
        <begin position="204"/>
        <end position="216"/>
    </location>
</feature>
<dbReference type="OrthoDB" id="306304at2759"/>
<dbReference type="GO" id="GO:0043130">
    <property type="term" value="F:ubiquitin binding"/>
    <property type="evidence" value="ECO:0007669"/>
    <property type="project" value="TreeGrafter"/>
</dbReference>
<accession>A0A4U0X9B9</accession>
<dbReference type="EMBL" id="NAJQ01000273">
    <property type="protein sequence ID" value="TKA73212.1"/>
    <property type="molecule type" value="Genomic_DNA"/>
</dbReference>
<keyword evidence="5 7" id="KW-0653">Protein transport</keyword>
<dbReference type="Gene3D" id="3.10.110.10">
    <property type="entry name" value="Ubiquitin Conjugating Enzyme"/>
    <property type="match status" value="1"/>
</dbReference>
<evidence type="ECO:0000256" key="3">
    <source>
        <dbReference type="ARBA" id="ARBA00022448"/>
    </source>
</evidence>
<dbReference type="SUPFAM" id="SSF54495">
    <property type="entry name" value="UBC-like"/>
    <property type="match status" value="1"/>
</dbReference>
<dbReference type="Pfam" id="PF09454">
    <property type="entry name" value="Vps23_core"/>
    <property type="match status" value="1"/>
</dbReference>
<comment type="subcellular location">
    <subcellularLocation>
        <location evidence="1">Endosome</location>
    </subcellularLocation>
</comment>
<dbReference type="Pfam" id="PF05743">
    <property type="entry name" value="UEV"/>
    <property type="match status" value="1"/>
</dbReference>
<keyword evidence="6 8" id="KW-0175">Coiled coil</keyword>
<evidence type="ECO:0000256" key="2">
    <source>
        <dbReference type="ARBA" id="ARBA00009594"/>
    </source>
</evidence>
<dbReference type="InterPro" id="IPR008883">
    <property type="entry name" value="UEV_N"/>
</dbReference>
<feature type="domain" description="SB" evidence="10">
    <location>
        <begin position="347"/>
        <end position="415"/>
    </location>
</feature>
<evidence type="ECO:0000256" key="4">
    <source>
        <dbReference type="ARBA" id="ARBA00022753"/>
    </source>
</evidence>
<evidence type="ECO:0000256" key="9">
    <source>
        <dbReference type="SAM" id="MobiDB-lite"/>
    </source>
</evidence>
<dbReference type="InterPro" id="IPR016135">
    <property type="entry name" value="UBQ-conjugating_enzyme/RWD"/>
</dbReference>
<dbReference type="AlphaFoldDB" id="A0A4U0X9B9"/>
<dbReference type="CDD" id="cd11685">
    <property type="entry name" value="UEV_TSG101-like"/>
    <property type="match status" value="1"/>
</dbReference>
<dbReference type="GO" id="GO:0000813">
    <property type="term" value="C:ESCRT I complex"/>
    <property type="evidence" value="ECO:0007669"/>
    <property type="project" value="TreeGrafter"/>
</dbReference>
<evidence type="ECO:0000256" key="1">
    <source>
        <dbReference type="ARBA" id="ARBA00004177"/>
    </source>
</evidence>
<reference evidence="12 13" key="1">
    <citation type="submission" date="2017-03" db="EMBL/GenBank/DDBJ databases">
        <title>Genomes of endolithic fungi from Antarctica.</title>
        <authorList>
            <person name="Coleine C."/>
            <person name="Masonjones S."/>
            <person name="Stajich J.E."/>
        </authorList>
    </citation>
    <scope>NUCLEOTIDE SEQUENCE [LARGE SCALE GENOMIC DNA]</scope>
    <source>
        <strain evidence="12 13">CCFEE 5184</strain>
    </source>
</reference>
<dbReference type="GO" id="GO:0006886">
    <property type="term" value="P:intracellular protein transport"/>
    <property type="evidence" value="ECO:0007669"/>
    <property type="project" value="UniProtKB-ARBA"/>
</dbReference>
<feature type="domain" description="UEV" evidence="11">
    <location>
        <begin position="1"/>
        <end position="137"/>
    </location>
</feature>
<comment type="caution">
    <text evidence="12">The sequence shown here is derived from an EMBL/GenBank/DDBJ whole genome shotgun (WGS) entry which is preliminary data.</text>
</comment>
<gene>
    <name evidence="12" type="ORF">B0A55_07777</name>
</gene>
<sequence length="419" mass="46196">MAQEYQDSQRTYSDAARTLAAYPSISPRTEVYTYENGSSALLLTLSGTLPVTFRGTIYRFPVKLWVPRSYPQEAPIAYVTPGRDMLVRPGQHVGVDGRVYHPYLRDWQRTWDRASIPQMLEYLQQVFAKEPPVISKAQQQQYHQRPIGQTPQPQTTPSASVPPQLPPKQRPGSFEPAEVPSISTPPPKPPKPAHPQQYPPNPQYQPQQQNQNLPTKKQPPPDLLSDPFDVALPNTTTSAPPAPAPPIPPNPEREHLLHALSTILVQQAHAKVSQNLSAIAPLQAQQSALRDAHQRLESEIRQIEHLASTLARNEAILRASLTTCDQLMQSAKTKAQPNVDEVLVAPTMVAQQLWGACAEEAGCSEAMYVLQRAVDRGRVEGVDFVKQMRGLGREAFGKMVVGKKCGRGLGLEVGGRVGG</sequence>
<organism evidence="12 13">
    <name type="scientific">Friedmanniomyces simplex</name>
    <dbReference type="NCBI Taxonomy" id="329884"/>
    <lineage>
        <taxon>Eukaryota</taxon>
        <taxon>Fungi</taxon>
        <taxon>Dikarya</taxon>
        <taxon>Ascomycota</taxon>
        <taxon>Pezizomycotina</taxon>
        <taxon>Dothideomycetes</taxon>
        <taxon>Dothideomycetidae</taxon>
        <taxon>Mycosphaerellales</taxon>
        <taxon>Teratosphaeriaceae</taxon>
        <taxon>Friedmanniomyces</taxon>
    </lineage>
</organism>
<dbReference type="Proteomes" id="UP000309340">
    <property type="component" value="Unassembled WGS sequence"/>
</dbReference>
<dbReference type="SUPFAM" id="SSF140111">
    <property type="entry name" value="Endosomal sorting complex assembly domain"/>
    <property type="match status" value="1"/>
</dbReference>
<evidence type="ECO:0000256" key="8">
    <source>
        <dbReference type="SAM" id="Coils"/>
    </source>
</evidence>
<dbReference type="Gene3D" id="6.10.140.820">
    <property type="match status" value="1"/>
</dbReference>
<comment type="similarity">
    <text evidence="2">Belongs to the ubiquitin-conjugating enzyme family. UEV subfamily.</text>
</comment>
<feature type="compositionally biased region" description="Pro residues" evidence="9">
    <location>
        <begin position="183"/>
        <end position="203"/>
    </location>
</feature>
<dbReference type="PANTHER" id="PTHR23306:SF3">
    <property type="entry name" value="TUMOR SUPPRESSOR PROTEIN 101"/>
    <property type="match status" value="1"/>
</dbReference>
<evidence type="ECO:0000256" key="7">
    <source>
        <dbReference type="PROSITE-ProRule" id="PRU00644"/>
    </source>
</evidence>
<protein>
    <recommendedName>
        <fullName evidence="14">UEV domain-containing protein</fullName>
    </recommendedName>
</protein>
<proteinExistence type="inferred from homology"/>